<dbReference type="AlphaFoldDB" id="A0A9D2JM38"/>
<dbReference type="GO" id="GO:0046872">
    <property type="term" value="F:metal ion binding"/>
    <property type="evidence" value="ECO:0007669"/>
    <property type="project" value="UniProtKB-KW"/>
</dbReference>
<dbReference type="SUPFAM" id="SSF53800">
    <property type="entry name" value="Chelatase"/>
    <property type="match status" value="1"/>
</dbReference>
<dbReference type="GO" id="GO:0019251">
    <property type="term" value="P:anaerobic cobalamin biosynthetic process"/>
    <property type="evidence" value="ECO:0007669"/>
    <property type="project" value="InterPro"/>
</dbReference>
<keyword evidence="2" id="KW-0170">Cobalt</keyword>
<accession>A0A9D2JM38</accession>
<dbReference type="EMBL" id="DXBJ01000020">
    <property type="protein sequence ID" value="HIZ57479.1"/>
    <property type="molecule type" value="Genomic_DNA"/>
</dbReference>
<dbReference type="PIRSF" id="PIRSF033579">
    <property type="entry name" value="Anaer_Co_chel"/>
    <property type="match status" value="1"/>
</dbReference>
<dbReference type="Gene3D" id="3.40.50.1400">
    <property type="match status" value="2"/>
</dbReference>
<feature type="binding site" evidence="2">
    <location>
        <position position="142"/>
    </location>
    <ligand>
        <name>Co(2+)</name>
        <dbReference type="ChEBI" id="CHEBI:48828"/>
    </ligand>
</feature>
<feature type="active site" description="Proton acceptor" evidence="1">
    <location>
        <position position="142"/>
    </location>
</feature>
<proteinExistence type="predicted"/>
<evidence type="ECO:0000313" key="3">
    <source>
        <dbReference type="EMBL" id="HIZ57479.1"/>
    </source>
</evidence>
<organism evidence="3 4">
    <name type="scientific">Candidatus Faecalibacterium gallistercoris</name>
    <dbReference type="NCBI Taxonomy" id="2838579"/>
    <lineage>
        <taxon>Bacteria</taxon>
        <taxon>Bacillati</taxon>
        <taxon>Bacillota</taxon>
        <taxon>Clostridia</taxon>
        <taxon>Eubacteriales</taxon>
        <taxon>Oscillospiraceae</taxon>
        <taxon>Faecalibacterium</taxon>
    </lineage>
</organism>
<dbReference type="CDD" id="cd03413">
    <property type="entry name" value="CbiK_C"/>
    <property type="match status" value="1"/>
</dbReference>
<name>A0A9D2JM38_9FIRM</name>
<evidence type="ECO:0000313" key="4">
    <source>
        <dbReference type="Proteomes" id="UP000824065"/>
    </source>
</evidence>
<evidence type="ECO:0000256" key="2">
    <source>
        <dbReference type="PIRSR" id="PIRSR033579-3"/>
    </source>
</evidence>
<dbReference type="Proteomes" id="UP000824065">
    <property type="component" value="Unassembled WGS sequence"/>
</dbReference>
<dbReference type="Pfam" id="PF06180">
    <property type="entry name" value="CbiK"/>
    <property type="match status" value="1"/>
</dbReference>
<reference evidence="3" key="2">
    <citation type="submission" date="2021-04" db="EMBL/GenBank/DDBJ databases">
        <authorList>
            <person name="Gilroy R."/>
        </authorList>
    </citation>
    <scope>NUCLEOTIDE SEQUENCE</scope>
    <source>
        <strain evidence="3">ChiBcec16-3735</strain>
    </source>
</reference>
<protein>
    <submittedName>
        <fullName evidence="3">Sirohydrochlorin cobaltochelatase</fullName>
    </submittedName>
</protein>
<sequence length="257" mass="27074">MKQALLIASFGTTVPRAEQEAAALERALAAAAPGWTAVRAYTSGMVRRVLARQGRPVDSPAEALAKLQAGGAGEVFVQPTHFLRGIEYDKLKAEALAAAGGFARLRVGRPLLDDTQAVREMAALLAGLYPAQAGQALVLMGHGTAAFANLVYPALQAAFALAGRPDVRVGTVEGWPTLEEVRSGLRAMPGVRRVRLAPLMLVAGDHVQNDMAGQDPGSWKNILTADGYQVDCVLQGLAAQPAVQQLYAARLRSDLMG</sequence>
<dbReference type="InterPro" id="IPR010388">
    <property type="entry name" value="Anaerobic_Co-chelatase"/>
</dbReference>
<feature type="binding site" evidence="2">
    <location>
        <position position="173"/>
    </location>
    <ligand>
        <name>Co(2+)</name>
        <dbReference type="ChEBI" id="CHEBI:48828"/>
    </ligand>
</feature>
<evidence type="ECO:0000256" key="1">
    <source>
        <dbReference type="PIRSR" id="PIRSR033579-1"/>
    </source>
</evidence>
<gene>
    <name evidence="3" type="ORF">H9725_02675</name>
</gene>
<dbReference type="GO" id="GO:0016852">
    <property type="term" value="F:sirohydrochlorin cobaltochelatase activity"/>
    <property type="evidence" value="ECO:0007669"/>
    <property type="project" value="InterPro"/>
</dbReference>
<comment type="caution">
    <text evidence="3">The sequence shown here is derived from an EMBL/GenBank/DDBJ whole genome shotgun (WGS) entry which is preliminary data.</text>
</comment>
<reference evidence="3" key="1">
    <citation type="journal article" date="2021" name="PeerJ">
        <title>Extensive microbial diversity within the chicken gut microbiome revealed by metagenomics and culture.</title>
        <authorList>
            <person name="Gilroy R."/>
            <person name="Ravi A."/>
            <person name="Getino M."/>
            <person name="Pursley I."/>
            <person name="Horton D.L."/>
            <person name="Alikhan N.F."/>
            <person name="Baker D."/>
            <person name="Gharbi K."/>
            <person name="Hall N."/>
            <person name="Watson M."/>
            <person name="Adriaenssens E.M."/>
            <person name="Foster-Nyarko E."/>
            <person name="Jarju S."/>
            <person name="Secka A."/>
            <person name="Antonio M."/>
            <person name="Oren A."/>
            <person name="Chaudhuri R.R."/>
            <person name="La Ragione R."/>
            <person name="Hildebrand F."/>
            <person name="Pallen M.J."/>
        </authorList>
    </citation>
    <scope>NUCLEOTIDE SEQUENCE</scope>
    <source>
        <strain evidence="3">ChiBcec16-3735</strain>
    </source>
</reference>
<feature type="binding site" evidence="2">
    <location>
        <position position="206"/>
    </location>
    <ligand>
        <name>Co(2+)</name>
        <dbReference type="ChEBI" id="CHEBI:48828"/>
    </ligand>
</feature>
<keyword evidence="2" id="KW-0479">Metal-binding</keyword>